<gene>
    <name evidence="1" type="ORF">B296_00043893</name>
</gene>
<evidence type="ECO:0000313" key="1">
    <source>
        <dbReference type="EMBL" id="RRT39580.1"/>
    </source>
</evidence>
<dbReference type="Proteomes" id="UP000287651">
    <property type="component" value="Unassembled WGS sequence"/>
</dbReference>
<accession>A0A426XJD8</accession>
<organism evidence="1 2">
    <name type="scientific">Ensete ventricosum</name>
    <name type="common">Abyssinian banana</name>
    <name type="synonym">Musa ensete</name>
    <dbReference type="NCBI Taxonomy" id="4639"/>
    <lineage>
        <taxon>Eukaryota</taxon>
        <taxon>Viridiplantae</taxon>
        <taxon>Streptophyta</taxon>
        <taxon>Embryophyta</taxon>
        <taxon>Tracheophyta</taxon>
        <taxon>Spermatophyta</taxon>
        <taxon>Magnoliopsida</taxon>
        <taxon>Liliopsida</taxon>
        <taxon>Zingiberales</taxon>
        <taxon>Musaceae</taxon>
        <taxon>Ensete</taxon>
    </lineage>
</organism>
<reference evidence="1 2" key="1">
    <citation type="journal article" date="2014" name="Agronomy (Basel)">
        <title>A Draft Genome Sequence for Ensete ventricosum, the Drought-Tolerant Tree Against Hunger.</title>
        <authorList>
            <person name="Harrison J."/>
            <person name="Moore K.A."/>
            <person name="Paszkiewicz K."/>
            <person name="Jones T."/>
            <person name="Grant M."/>
            <person name="Ambacheew D."/>
            <person name="Muzemil S."/>
            <person name="Studholme D.J."/>
        </authorList>
    </citation>
    <scope>NUCLEOTIDE SEQUENCE [LARGE SCALE GENOMIC DNA]</scope>
</reference>
<comment type="caution">
    <text evidence="1">The sequence shown here is derived from an EMBL/GenBank/DDBJ whole genome shotgun (WGS) entry which is preliminary data.</text>
</comment>
<evidence type="ECO:0000313" key="2">
    <source>
        <dbReference type="Proteomes" id="UP000287651"/>
    </source>
</evidence>
<name>A0A426XJD8_ENSVE</name>
<dbReference type="EMBL" id="AMZH03020060">
    <property type="protein sequence ID" value="RRT39580.1"/>
    <property type="molecule type" value="Genomic_DNA"/>
</dbReference>
<protein>
    <submittedName>
        <fullName evidence="1">Uncharacterized protein</fullName>
    </submittedName>
</protein>
<sequence>MPRPLRHRMTAAAVNHTSPCRPRRSTYCGLLLPTRGQHLCAKAAGRVASNRRRSVPLAVAEDTTPLWMLYTGDGGDGTVVLLLGDSFEGELEVSIDEPVHVHGFQFTV</sequence>
<dbReference type="AlphaFoldDB" id="A0A426XJD8"/>
<proteinExistence type="predicted"/>